<dbReference type="InterPro" id="IPR044867">
    <property type="entry name" value="DEUBAD_dom"/>
</dbReference>
<dbReference type="PhylomeDB" id="B8M6C1"/>
<dbReference type="InterPro" id="IPR028020">
    <property type="entry name" value="ASX_DEUBAD_dom"/>
</dbReference>
<dbReference type="InParanoid" id="B8M6C1"/>
<dbReference type="Proteomes" id="UP000001745">
    <property type="component" value="Unassembled WGS sequence"/>
</dbReference>
<feature type="compositionally biased region" description="Low complexity" evidence="8">
    <location>
        <begin position="383"/>
        <end position="406"/>
    </location>
</feature>
<feature type="compositionally biased region" description="Polar residues" evidence="8">
    <location>
        <begin position="344"/>
        <end position="356"/>
    </location>
</feature>
<keyword evidence="5" id="KW-0805">Transcription regulation</keyword>
<feature type="compositionally biased region" description="Basic and acidic residues" evidence="8">
    <location>
        <begin position="225"/>
        <end position="274"/>
    </location>
</feature>
<dbReference type="eggNOG" id="ENOG502S8M1">
    <property type="taxonomic scope" value="Eukaryota"/>
</dbReference>
<dbReference type="GO" id="GO:0008270">
    <property type="term" value="F:zinc ion binding"/>
    <property type="evidence" value="ECO:0007669"/>
    <property type="project" value="UniProtKB-KW"/>
</dbReference>
<keyword evidence="4" id="KW-0862">Zinc</keyword>
<accession>B8M6C1</accession>
<dbReference type="AlphaFoldDB" id="B8M6C1"/>
<protein>
    <recommendedName>
        <fullName evidence="9">DEUBAD domain-containing protein</fullName>
    </recommendedName>
</protein>
<evidence type="ECO:0000256" key="6">
    <source>
        <dbReference type="ARBA" id="ARBA00023163"/>
    </source>
</evidence>
<dbReference type="PROSITE" id="PS51916">
    <property type="entry name" value="DEUBAD"/>
    <property type="match status" value="1"/>
</dbReference>
<feature type="domain" description="DEUBAD" evidence="9">
    <location>
        <begin position="25"/>
        <end position="145"/>
    </location>
</feature>
<evidence type="ECO:0000256" key="5">
    <source>
        <dbReference type="ARBA" id="ARBA00023015"/>
    </source>
</evidence>
<dbReference type="GO" id="GO:0005634">
    <property type="term" value="C:nucleus"/>
    <property type="evidence" value="ECO:0007669"/>
    <property type="project" value="UniProtKB-SubCell"/>
</dbReference>
<feature type="compositionally biased region" description="Basic residues" evidence="8">
    <location>
        <begin position="363"/>
        <end position="376"/>
    </location>
</feature>
<dbReference type="RefSeq" id="XP_002479730.1">
    <property type="nucleotide sequence ID" value="XM_002479685.1"/>
</dbReference>
<evidence type="ECO:0000256" key="7">
    <source>
        <dbReference type="ARBA" id="ARBA00023242"/>
    </source>
</evidence>
<evidence type="ECO:0000313" key="10">
    <source>
        <dbReference type="EMBL" id="EED19296.1"/>
    </source>
</evidence>
<reference evidence="11" key="1">
    <citation type="journal article" date="2015" name="Genome Announc.">
        <title>Genome sequence of the AIDS-associated pathogen Penicillium marneffei (ATCC18224) and its near taxonomic relative Talaromyces stipitatus (ATCC10500).</title>
        <authorList>
            <person name="Nierman W.C."/>
            <person name="Fedorova-Abrams N.D."/>
            <person name="Andrianopoulos A."/>
        </authorList>
    </citation>
    <scope>NUCLEOTIDE SEQUENCE [LARGE SCALE GENOMIC DNA]</scope>
    <source>
        <strain evidence="11">ATCC 10500 / CBS 375.48 / QM 6759 / NRRL 1006</strain>
    </source>
</reference>
<evidence type="ECO:0000256" key="4">
    <source>
        <dbReference type="ARBA" id="ARBA00022833"/>
    </source>
</evidence>
<feature type="compositionally biased region" description="Basic and acidic residues" evidence="8">
    <location>
        <begin position="327"/>
        <end position="342"/>
    </location>
</feature>
<sequence length="534" mass="59641">MSSAPKQNAARKRGPWGEDYLMTNPKSALVHADLVRLFSNPKAWECLEEDEKRELLSRLPAHIHPNPDPDPDDPESKIPPLPESFLRYDNNWRAALRNFQSDLESGRYKPDWQKQAKQAVQERAQGKFDDYKEREFEQFWGQKQKINHGLIAGESSKVKLETLIAHGVVRVGDVWKYCRVFGAKKSGIVVEKEAKITAIDGAKLSFLVPTGQRVFLSAVGEKTEDEKIENGPFEDSKAEGEKMEIDDNQDGKIEDDKNEEKMNGKLKEEFKDDTQMDIDPSPALQLNDHTLSEAPDQPIQDESGTRYNLMGLFDHARQSTPGITTNDNKDDIANGEKDDIVSKEATSTAQQLTSPQALAAKKGTGRKRGRPPKRKAPHDEVAQEWATETAVAAEVPETTETTEAGTPGHPDTSLKITDNDTNSDRIPESTSEKEQENASLATPTEADPPRSSTSPKADPETAPCSATPPAPLEAEIHNIAGPNALMKKILEIDGRIKNPPNGNAWKEIRCYRDNQDMGSLWEVRQAWYVKYQQE</sequence>
<dbReference type="STRING" id="441959.B8M6C1"/>
<feature type="compositionally biased region" description="Basic and acidic residues" evidence="8">
    <location>
        <begin position="422"/>
        <end position="436"/>
    </location>
</feature>
<evidence type="ECO:0000256" key="2">
    <source>
        <dbReference type="ARBA" id="ARBA00022723"/>
    </source>
</evidence>
<keyword evidence="3" id="KW-0863">Zinc-finger</keyword>
<dbReference type="VEuPathDB" id="FungiDB:TSTA_026080"/>
<keyword evidence="6" id="KW-0804">Transcription</keyword>
<proteinExistence type="predicted"/>
<evidence type="ECO:0000256" key="8">
    <source>
        <dbReference type="SAM" id="MobiDB-lite"/>
    </source>
</evidence>
<evidence type="ECO:0000256" key="1">
    <source>
        <dbReference type="ARBA" id="ARBA00004123"/>
    </source>
</evidence>
<dbReference type="OrthoDB" id="2289918at2759"/>
<feature type="region of interest" description="Disordered" evidence="8">
    <location>
        <begin position="225"/>
        <end position="474"/>
    </location>
</feature>
<evidence type="ECO:0000259" key="9">
    <source>
        <dbReference type="PROSITE" id="PS51916"/>
    </source>
</evidence>
<evidence type="ECO:0000256" key="3">
    <source>
        <dbReference type="ARBA" id="ARBA00022771"/>
    </source>
</evidence>
<evidence type="ECO:0000313" key="11">
    <source>
        <dbReference type="Proteomes" id="UP000001745"/>
    </source>
</evidence>
<keyword evidence="11" id="KW-1185">Reference proteome</keyword>
<organism evidence="10 11">
    <name type="scientific">Talaromyces stipitatus (strain ATCC 10500 / CBS 375.48 / QM 6759 / NRRL 1006)</name>
    <name type="common">Penicillium stipitatum</name>
    <dbReference type="NCBI Taxonomy" id="441959"/>
    <lineage>
        <taxon>Eukaryota</taxon>
        <taxon>Fungi</taxon>
        <taxon>Dikarya</taxon>
        <taxon>Ascomycota</taxon>
        <taxon>Pezizomycotina</taxon>
        <taxon>Eurotiomycetes</taxon>
        <taxon>Eurotiomycetidae</taxon>
        <taxon>Eurotiales</taxon>
        <taxon>Trichocomaceae</taxon>
        <taxon>Talaromyces</taxon>
        <taxon>Talaromyces sect. Talaromyces</taxon>
    </lineage>
</organism>
<name>B8M6C1_TALSN</name>
<keyword evidence="2" id="KW-0479">Metal-binding</keyword>
<gene>
    <name evidence="10" type="ORF">TSTA_026080</name>
</gene>
<dbReference type="EMBL" id="EQ962654">
    <property type="protein sequence ID" value="EED19296.1"/>
    <property type="molecule type" value="Genomic_DNA"/>
</dbReference>
<dbReference type="Pfam" id="PF13919">
    <property type="entry name" value="ASXH"/>
    <property type="match status" value="1"/>
</dbReference>
<feature type="region of interest" description="Disordered" evidence="8">
    <location>
        <begin position="60"/>
        <end position="81"/>
    </location>
</feature>
<feature type="region of interest" description="Disordered" evidence="8">
    <location>
        <begin position="1"/>
        <end position="20"/>
    </location>
</feature>
<keyword evidence="7" id="KW-0539">Nucleus</keyword>
<comment type="subcellular location">
    <subcellularLocation>
        <location evidence="1">Nucleus</location>
    </subcellularLocation>
</comment>
<dbReference type="GeneID" id="8108020"/>